<dbReference type="PANTHER" id="PTHR37299">
    <property type="entry name" value="TRANSCRIPTIONAL REGULATOR-RELATED"/>
    <property type="match status" value="1"/>
</dbReference>
<dbReference type="PANTHER" id="PTHR37299:SF1">
    <property type="entry name" value="STAGE 0 SPORULATION PROTEIN A HOMOLOG"/>
    <property type="match status" value="1"/>
</dbReference>
<dbReference type="AlphaFoldDB" id="A0A3N9U2S2"/>
<accession>A0A3N9U2S2</accession>
<sequence>MKLRELHIPEGGFEQLKIILEDWIPKEASIVVAIGDSYVYLAQSTQHNHLKLREKVLPDSIAARVLKTRRKTDKVIDQSIFDVPYYVVGYPLTIDDLEAALVIVLPSIFFNENQPYKFLTGRQNEDWSPVPTDQISHIESLQKRTWFYALNEQYKTNITLKELERRLPEQFIRIHRSYILNIYYIQKIKKDLASNFVVLLKNGVELPISQTYLSHLRSVLEF</sequence>
<evidence type="ECO:0000313" key="2">
    <source>
        <dbReference type="EMBL" id="RQW70938.1"/>
    </source>
</evidence>
<dbReference type="SMART" id="SM00850">
    <property type="entry name" value="LytTR"/>
    <property type="match status" value="1"/>
</dbReference>
<dbReference type="GO" id="GO:0003677">
    <property type="term" value="F:DNA binding"/>
    <property type="evidence" value="ECO:0007669"/>
    <property type="project" value="InterPro"/>
</dbReference>
<dbReference type="InterPro" id="IPR007492">
    <property type="entry name" value="LytTR_DNA-bd_dom"/>
</dbReference>
<dbReference type="GO" id="GO:0000156">
    <property type="term" value="F:phosphorelay response regulator activity"/>
    <property type="evidence" value="ECO:0007669"/>
    <property type="project" value="InterPro"/>
</dbReference>
<protein>
    <submittedName>
        <fullName evidence="2">LytTR family transcriptional regulator</fullName>
    </submittedName>
</protein>
<dbReference type="Gene3D" id="2.40.50.40">
    <property type="match status" value="1"/>
</dbReference>
<evidence type="ECO:0000313" key="3">
    <source>
        <dbReference type="Proteomes" id="UP000274033"/>
    </source>
</evidence>
<evidence type="ECO:0000259" key="1">
    <source>
        <dbReference type="PROSITE" id="PS50930"/>
    </source>
</evidence>
<reference evidence="2 3" key="1">
    <citation type="journal article" date="2013" name="J. Microbiol.">
        <title>Lysinibacillus chungkukjangi sp. nov., isolated from Chungkukjang, Korean fermented soybean food.</title>
        <authorList>
            <person name="Kim S.J."/>
            <person name="Jang Y.H."/>
            <person name="Hamada M."/>
            <person name="Ahn J.H."/>
            <person name="Weon H.Y."/>
            <person name="Suzuki K."/>
            <person name="Whang K.S."/>
            <person name="Kwon S.W."/>
        </authorList>
    </citation>
    <scope>NUCLEOTIDE SEQUENCE [LARGE SCALE GENOMIC DNA]</scope>
    <source>
        <strain evidence="2 3">MCCC 1A12701</strain>
    </source>
</reference>
<feature type="domain" description="HTH LytTR-type" evidence="1">
    <location>
        <begin position="151"/>
        <end position="222"/>
    </location>
</feature>
<dbReference type="Pfam" id="PF04397">
    <property type="entry name" value="LytTR"/>
    <property type="match status" value="1"/>
</dbReference>
<organism evidence="2 3">
    <name type="scientific">Lysinibacillus composti</name>
    <dbReference type="NCBI Taxonomy" id="720633"/>
    <lineage>
        <taxon>Bacteria</taxon>
        <taxon>Bacillati</taxon>
        <taxon>Bacillota</taxon>
        <taxon>Bacilli</taxon>
        <taxon>Bacillales</taxon>
        <taxon>Bacillaceae</taxon>
        <taxon>Lysinibacillus</taxon>
    </lineage>
</organism>
<keyword evidence="3" id="KW-1185">Reference proteome</keyword>
<comment type="caution">
    <text evidence="2">The sequence shown here is derived from an EMBL/GenBank/DDBJ whole genome shotgun (WGS) entry which is preliminary data.</text>
</comment>
<dbReference type="OrthoDB" id="9802383at2"/>
<dbReference type="EMBL" id="RRCT01000039">
    <property type="protein sequence ID" value="RQW70938.1"/>
    <property type="molecule type" value="Genomic_DNA"/>
</dbReference>
<dbReference type="Gene3D" id="2.20.25.10">
    <property type="match status" value="1"/>
</dbReference>
<dbReference type="Proteomes" id="UP000274033">
    <property type="component" value="Unassembled WGS sequence"/>
</dbReference>
<proteinExistence type="predicted"/>
<dbReference type="InterPro" id="IPR046947">
    <property type="entry name" value="LytR-like"/>
</dbReference>
<name>A0A3N9U2S2_9BACI</name>
<dbReference type="RefSeq" id="WP_124767045.1">
    <property type="nucleotide sequence ID" value="NZ_JAFBDY010000042.1"/>
</dbReference>
<gene>
    <name evidence="2" type="ORF">EBB45_19870</name>
</gene>
<dbReference type="PROSITE" id="PS50930">
    <property type="entry name" value="HTH_LYTTR"/>
    <property type="match status" value="1"/>
</dbReference>